<dbReference type="OrthoDB" id="123130at2759"/>
<dbReference type="EMBL" id="NBNE01002542">
    <property type="protein sequence ID" value="OWZ10149.1"/>
    <property type="molecule type" value="Genomic_DNA"/>
</dbReference>
<dbReference type="InterPro" id="IPR057670">
    <property type="entry name" value="SH3_retrovirus"/>
</dbReference>
<accession>A0A225VYV5</accession>
<dbReference type="Proteomes" id="UP000198211">
    <property type="component" value="Unassembled WGS sequence"/>
</dbReference>
<dbReference type="Pfam" id="PF25597">
    <property type="entry name" value="SH3_retrovirus"/>
    <property type="match status" value="1"/>
</dbReference>
<protein>
    <submittedName>
        <fullName evidence="2">Copia type Polyprotein</fullName>
    </submittedName>
</protein>
<proteinExistence type="predicted"/>
<evidence type="ECO:0000313" key="2">
    <source>
        <dbReference type="EMBL" id="OWZ10149.1"/>
    </source>
</evidence>
<reference evidence="3" key="1">
    <citation type="submission" date="2017-03" db="EMBL/GenBank/DDBJ databases">
        <title>Phytopthora megakarya and P. palmivora, two closely related causual agents of cacao black pod achieved similar genome size and gene model numbers by different mechanisms.</title>
        <authorList>
            <person name="Ali S."/>
            <person name="Shao J."/>
            <person name="Larry D.J."/>
            <person name="Kronmiller B."/>
            <person name="Shen D."/>
            <person name="Strem M.D."/>
            <person name="Melnick R.L."/>
            <person name="Guiltinan M.J."/>
            <person name="Tyler B.M."/>
            <person name="Meinhardt L.W."/>
            <person name="Bailey B.A."/>
        </authorList>
    </citation>
    <scope>NUCLEOTIDE SEQUENCE [LARGE SCALE GENOMIC DNA]</scope>
    <source>
        <strain evidence="3">zdho120</strain>
    </source>
</reference>
<keyword evidence="3" id="KW-1185">Reference proteome</keyword>
<evidence type="ECO:0000259" key="1">
    <source>
        <dbReference type="Pfam" id="PF25597"/>
    </source>
</evidence>
<feature type="domain" description="Retroviral polymerase SH3-like" evidence="1">
    <location>
        <begin position="53"/>
        <end position="115"/>
    </location>
</feature>
<name>A0A225VYV5_9STRA</name>
<comment type="caution">
    <text evidence="2">The sequence shown here is derived from an EMBL/GenBank/DDBJ whole genome shotgun (WGS) entry which is preliminary data.</text>
</comment>
<dbReference type="AlphaFoldDB" id="A0A225VYV5"/>
<organism evidence="2 3">
    <name type="scientific">Phytophthora megakarya</name>
    <dbReference type="NCBI Taxonomy" id="4795"/>
    <lineage>
        <taxon>Eukaryota</taxon>
        <taxon>Sar</taxon>
        <taxon>Stramenopiles</taxon>
        <taxon>Oomycota</taxon>
        <taxon>Peronosporomycetes</taxon>
        <taxon>Peronosporales</taxon>
        <taxon>Peronosporaceae</taxon>
        <taxon>Phytophthora</taxon>
    </lineage>
</organism>
<dbReference type="STRING" id="4795.A0A225VYV5"/>
<gene>
    <name evidence="2" type="ORF">PHMEG_00017046</name>
</gene>
<sequence length="272" mass="30434">MQAAQFPRSFWSYALKNAAYIKNRVYAKPIEGVPYQRMFGVKPDIHHICKFGSLAYVHVPVSPEKQKQDANAFVSFVLGYAEETVGCQVYIPSKRTVKFLAKVRVQEDITYGDRHEVNPADINIAEWLTFETVPANDKNEANISSIEGPDSIVPESECSMERVANVANDCSEVNASVSYKFNESKMATTPLRLKQDDDDDIGDVNIAEELQELSSQISFSPRSGMESKGKVSVIADDAFSSKIMATRSRSTEDEYESTDSNTKVTNLYQIRI</sequence>
<evidence type="ECO:0000313" key="3">
    <source>
        <dbReference type="Proteomes" id="UP000198211"/>
    </source>
</evidence>